<sequence>MCLGGEVRASSSPISRSSLLTVALCLRIPPLAREPPADVNGGSGAGVKITRRLSALRCSELTPLATGRAHKPEIKANAAEVSAACTVGALESAATNPRPPTAQRSSQRVYGAPLSELLPNVGQVPTDPPGVRMKRRRSPLAFPPGRPRRLASPQYPPGARRDRPCPRPNSARVSCANCLRPRGHIVNFTCSGRWHLIGNSDAMTQPNGFRISVLVRR</sequence>
<feature type="non-terminal residue" evidence="2">
    <location>
        <position position="1"/>
    </location>
</feature>
<name>A0ABN8HP03_9NEOP</name>
<evidence type="ECO:0000313" key="2">
    <source>
        <dbReference type="EMBL" id="CAH2039134.1"/>
    </source>
</evidence>
<protein>
    <submittedName>
        <fullName evidence="2">Uncharacterized protein</fullName>
    </submittedName>
</protein>
<dbReference type="Proteomes" id="UP000837857">
    <property type="component" value="Chromosome 11"/>
</dbReference>
<organism evidence="2 3">
    <name type="scientific">Iphiclides podalirius</name>
    <name type="common">scarce swallowtail</name>
    <dbReference type="NCBI Taxonomy" id="110791"/>
    <lineage>
        <taxon>Eukaryota</taxon>
        <taxon>Metazoa</taxon>
        <taxon>Ecdysozoa</taxon>
        <taxon>Arthropoda</taxon>
        <taxon>Hexapoda</taxon>
        <taxon>Insecta</taxon>
        <taxon>Pterygota</taxon>
        <taxon>Neoptera</taxon>
        <taxon>Endopterygota</taxon>
        <taxon>Lepidoptera</taxon>
        <taxon>Glossata</taxon>
        <taxon>Ditrysia</taxon>
        <taxon>Papilionoidea</taxon>
        <taxon>Papilionidae</taxon>
        <taxon>Papilioninae</taxon>
        <taxon>Iphiclides</taxon>
    </lineage>
</organism>
<reference evidence="2" key="1">
    <citation type="submission" date="2022-03" db="EMBL/GenBank/DDBJ databases">
        <authorList>
            <person name="Martin H S."/>
        </authorList>
    </citation>
    <scope>NUCLEOTIDE SEQUENCE</scope>
</reference>
<feature type="region of interest" description="Disordered" evidence="1">
    <location>
        <begin position="118"/>
        <end position="169"/>
    </location>
</feature>
<dbReference type="EMBL" id="OW152823">
    <property type="protein sequence ID" value="CAH2039134.1"/>
    <property type="molecule type" value="Genomic_DNA"/>
</dbReference>
<keyword evidence="3" id="KW-1185">Reference proteome</keyword>
<gene>
    <name evidence="2" type="ORF">IPOD504_LOCUS1524</name>
</gene>
<evidence type="ECO:0000313" key="3">
    <source>
        <dbReference type="Proteomes" id="UP000837857"/>
    </source>
</evidence>
<evidence type="ECO:0000256" key="1">
    <source>
        <dbReference type="SAM" id="MobiDB-lite"/>
    </source>
</evidence>
<accession>A0ABN8HP03</accession>
<proteinExistence type="predicted"/>